<reference evidence="2" key="2">
    <citation type="submission" date="2022-06" db="UniProtKB">
        <authorList>
            <consortium name="EnsemblMetazoa"/>
        </authorList>
    </citation>
    <scope>IDENTIFICATION</scope>
</reference>
<dbReference type="AlphaFoldDB" id="A0A8R1XTZ4"/>
<keyword evidence="3" id="KW-1185">Reference proteome</keyword>
<proteinExistence type="predicted"/>
<dbReference type="EnsemblMetazoa" id="OVOC3636.1">
    <property type="protein sequence ID" value="OVOC3636.1"/>
    <property type="gene ID" value="WBGene00240445"/>
</dbReference>
<accession>A0A8R1XTZ4</accession>
<organism evidence="2 3">
    <name type="scientific">Onchocerca volvulus</name>
    <dbReference type="NCBI Taxonomy" id="6282"/>
    <lineage>
        <taxon>Eukaryota</taxon>
        <taxon>Metazoa</taxon>
        <taxon>Ecdysozoa</taxon>
        <taxon>Nematoda</taxon>
        <taxon>Chromadorea</taxon>
        <taxon>Rhabditida</taxon>
        <taxon>Spirurina</taxon>
        <taxon>Spiruromorpha</taxon>
        <taxon>Filarioidea</taxon>
        <taxon>Onchocercidae</taxon>
        <taxon>Onchocerca</taxon>
    </lineage>
</organism>
<evidence type="ECO:0000313" key="3">
    <source>
        <dbReference type="Proteomes" id="UP000024404"/>
    </source>
</evidence>
<feature type="chain" id="PRO_5035912603" evidence="1">
    <location>
        <begin position="25"/>
        <end position="103"/>
    </location>
</feature>
<protein>
    <submittedName>
        <fullName evidence="2">Uncharacterized protein</fullName>
    </submittedName>
</protein>
<feature type="signal peptide" evidence="1">
    <location>
        <begin position="1"/>
        <end position="24"/>
    </location>
</feature>
<dbReference type="Proteomes" id="UP000024404">
    <property type="component" value="Unassembled WGS sequence"/>
</dbReference>
<keyword evidence="1" id="KW-0732">Signal</keyword>
<reference evidence="3" key="1">
    <citation type="submission" date="2013-10" db="EMBL/GenBank/DDBJ databases">
        <title>Genome sequencing of Onchocerca volvulus.</title>
        <authorList>
            <person name="Cotton J."/>
            <person name="Tsai J."/>
            <person name="Stanley E."/>
            <person name="Tracey A."/>
            <person name="Holroyd N."/>
            <person name="Lustigman S."/>
            <person name="Berriman M."/>
        </authorList>
    </citation>
    <scope>NUCLEOTIDE SEQUENCE</scope>
</reference>
<sequence length="103" mass="11872">MMPRNELLSLPLFFTMALLRLEGADRPFLLLFVLKVKRHLEKEITFNNFRLSNIPLIPFYKKVTLLMKAYGTSRISEEIDGANSSTREDDSHCSISAILQQNL</sequence>
<evidence type="ECO:0000256" key="1">
    <source>
        <dbReference type="SAM" id="SignalP"/>
    </source>
</evidence>
<evidence type="ECO:0000313" key="2">
    <source>
        <dbReference type="EnsemblMetazoa" id="OVOC3636.1"/>
    </source>
</evidence>
<name>A0A8R1XTZ4_ONCVO</name>
<dbReference type="EMBL" id="CMVM020000119">
    <property type="status" value="NOT_ANNOTATED_CDS"/>
    <property type="molecule type" value="Genomic_DNA"/>
</dbReference>